<keyword evidence="5" id="KW-0378">Hydrolase</keyword>
<evidence type="ECO:0000313" key="9">
    <source>
        <dbReference type="Proteomes" id="UP000076532"/>
    </source>
</evidence>
<dbReference type="SUPFAM" id="SSF50630">
    <property type="entry name" value="Acid proteases"/>
    <property type="match status" value="1"/>
</dbReference>
<dbReference type="PANTHER" id="PTHR47966:SF74">
    <property type="entry name" value="AGR407CP"/>
    <property type="match status" value="1"/>
</dbReference>
<protein>
    <submittedName>
        <fullName evidence="8">Acid protease</fullName>
    </submittedName>
</protein>
<keyword evidence="2 5" id="KW-0064">Aspartyl protease</keyword>
<evidence type="ECO:0000259" key="7">
    <source>
        <dbReference type="PROSITE" id="PS51767"/>
    </source>
</evidence>
<name>A0A166MA12_9AGAM</name>
<feature type="signal peptide" evidence="6">
    <location>
        <begin position="1"/>
        <end position="18"/>
    </location>
</feature>
<keyword evidence="6" id="KW-0732">Signal</keyword>
<evidence type="ECO:0000256" key="4">
    <source>
        <dbReference type="PIRSR" id="PIRSR601461-2"/>
    </source>
</evidence>
<evidence type="ECO:0000256" key="2">
    <source>
        <dbReference type="ARBA" id="ARBA00022750"/>
    </source>
</evidence>
<accession>A0A166MA12</accession>
<gene>
    <name evidence="8" type="ORF">FIBSPDRAFT_785437</name>
</gene>
<evidence type="ECO:0000313" key="8">
    <source>
        <dbReference type="EMBL" id="KZP23786.1"/>
    </source>
</evidence>
<evidence type="ECO:0000256" key="5">
    <source>
        <dbReference type="RuleBase" id="RU000454"/>
    </source>
</evidence>
<sequence>MWSTPGVLALLAVSQALCAFGSSIHIPLQRDEIPTARRYKRALQSRYLANGSGIELASISEDKQSYYAIIRTGNINFRVALDTGSSDLWLLSSDCEASTCSKLPRYPLKYQSPTFASVGANDTVFSTHFADGTGASGFVARESVTFANLTLPNQAFALVNASNVTLNDNISGVLGLGFPRLSSISNTVVNATPFFPTLAAQGVLDYPLFGVSLTRNESGTLNIGAIDSSVVTNASKIVWNEVVPFAPSANQGNSSSYLQWVIRLSSFTLNVTGFLPIPTYPTITKNASLALFDIGASGIYGPFQDVARLFGAIDGSRLVDASGTWAVPCALSQNMTFGFGGYNFTLQPSDYLIGVTESDPSYCISWPMASPPSSDGVDWQFGTAFLRTVYSVFNYGINNAEAPRIGLYPLASPNATVESAAQIAAFLSSQSATIATTLPNIAIATPTYTTPPYTFNASITASAGQIVSTGLGAAAYTPLIGGKRPNVTALPQVFGVPNGATLVITDSSGTLQTITTAAQQPSITLGNPPGWSSSARPSHILTPSTVVSSLVLIFTFALAPNFLL</sequence>
<keyword evidence="5 8" id="KW-0645">Protease</keyword>
<evidence type="ECO:0000256" key="3">
    <source>
        <dbReference type="PIRSR" id="PIRSR601461-1"/>
    </source>
</evidence>
<feature type="active site" evidence="3">
    <location>
        <position position="82"/>
    </location>
</feature>
<comment type="similarity">
    <text evidence="1 5">Belongs to the peptidase A1 family.</text>
</comment>
<evidence type="ECO:0000256" key="6">
    <source>
        <dbReference type="SAM" id="SignalP"/>
    </source>
</evidence>
<dbReference type="PROSITE" id="PS00141">
    <property type="entry name" value="ASP_PROTEASE"/>
    <property type="match status" value="1"/>
</dbReference>
<dbReference type="InterPro" id="IPR021109">
    <property type="entry name" value="Peptidase_aspartic_dom_sf"/>
</dbReference>
<dbReference type="InterPro" id="IPR001969">
    <property type="entry name" value="Aspartic_peptidase_AS"/>
</dbReference>
<proteinExistence type="inferred from homology"/>
<dbReference type="PROSITE" id="PS51767">
    <property type="entry name" value="PEPTIDASE_A1"/>
    <property type="match status" value="1"/>
</dbReference>
<feature type="chain" id="PRO_5007877270" evidence="6">
    <location>
        <begin position="19"/>
        <end position="564"/>
    </location>
</feature>
<feature type="active site" evidence="3">
    <location>
        <position position="293"/>
    </location>
</feature>
<keyword evidence="4" id="KW-1015">Disulfide bond</keyword>
<dbReference type="InterPro" id="IPR033121">
    <property type="entry name" value="PEPTIDASE_A1"/>
</dbReference>
<dbReference type="PRINTS" id="PR00792">
    <property type="entry name" value="PEPSIN"/>
</dbReference>
<feature type="domain" description="Peptidase A1" evidence="7">
    <location>
        <begin position="66"/>
        <end position="408"/>
    </location>
</feature>
<dbReference type="PANTHER" id="PTHR47966">
    <property type="entry name" value="BETA-SITE APP-CLEAVING ENZYME, ISOFORM A-RELATED"/>
    <property type="match status" value="1"/>
</dbReference>
<organism evidence="8 9">
    <name type="scientific">Athelia psychrophila</name>
    <dbReference type="NCBI Taxonomy" id="1759441"/>
    <lineage>
        <taxon>Eukaryota</taxon>
        <taxon>Fungi</taxon>
        <taxon>Dikarya</taxon>
        <taxon>Basidiomycota</taxon>
        <taxon>Agaricomycotina</taxon>
        <taxon>Agaricomycetes</taxon>
        <taxon>Agaricomycetidae</taxon>
        <taxon>Atheliales</taxon>
        <taxon>Atheliaceae</taxon>
        <taxon>Athelia</taxon>
    </lineage>
</organism>
<dbReference type="Gene3D" id="2.40.70.10">
    <property type="entry name" value="Acid Proteases"/>
    <property type="match status" value="2"/>
</dbReference>
<dbReference type="Pfam" id="PF00026">
    <property type="entry name" value="Asp"/>
    <property type="match status" value="1"/>
</dbReference>
<reference evidence="8 9" key="1">
    <citation type="journal article" date="2016" name="Mol. Biol. Evol.">
        <title>Comparative Genomics of Early-Diverging Mushroom-Forming Fungi Provides Insights into the Origins of Lignocellulose Decay Capabilities.</title>
        <authorList>
            <person name="Nagy L.G."/>
            <person name="Riley R."/>
            <person name="Tritt A."/>
            <person name="Adam C."/>
            <person name="Daum C."/>
            <person name="Floudas D."/>
            <person name="Sun H."/>
            <person name="Yadav J.S."/>
            <person name="Pangilinan J."/>
            <person name="Larsson K.H."/>
            <person name="Matsuura K."/>
            <person name="Barry K."/>
            <person name="Labutti K."/>
            <person name="Kuo R."/>
            <person name="Ohm R.A."/>
            <person name="Bhattacharya S.S."/>
            <person name="Shirouzu T."/>
            <person name="Yoshinaga Y."/>
            <person name="Martin F.M."/>
            <person name="Grigoriev I.V."/>
            <person name="Hibbett D.S."/>
        </authorList>
    </citation>
    <scope>NUCLEOTIDE SEQUENCE [LARGE SCALE GENOMIC DNA]</scope>
    <source>
        <strain evidence="8 9">CBS 109695</strain>
    </source>
</reference>
<dbReference type="Proteomes" id="UP000076532">
    <property type="component" value="Unassembled WGS sequence"/>
</dbReference>
<dbReference type="EMBL" id="KV417530">
    <property type="protein sequence ID" value="KZP23786.1"/>
    <property type="molecule type" value="Genomic_DNA"/>
</dbReference>
<dbReference type="CDD" id="cd05471">
    <property type="entry name" value="pepsin_like"/>
    <property type="match status" value="1"/>
</dbReference>
<keyword evidence="9" id="KW-1185">Reference proteome</keyword>
<dbReference type="STRING" id="436010.A0A166MA12"/>
<dbReference type="OrthoDB" id="771136at2759"/>
<dbReference type="InterPro" id="IPR001461">
    <property type="entry name" value="Aspartic_peptidase_A1"/>
</dbReference>
<dbReference type="AlphaFoldDB" id="A0A166MA12"/>
<dbReference type="GO" id="GO:0006508">
    <property type="term" value="P:proteolysis"/>
    <property type="evidence" value="ECO:0007669"/>
    <property type="project" value="UniProtKB-KW"/>
</dbReference>
<dbReference type="GO" id="GO:0004190">
    <property type="term" value="F:aspartic-type endopeptidase activity"/>
    <property type="evidence" value="ECO:0007669"/>
    <property type="project" value="UniProtKB-KW"/>
</dbReference>
<dbReference type="InterPro" id="IPR034164">
    <property type="entry name" value="Pepsin-like_dom"/>
</dbReference>
<feature type="disulfide bond" evidence="4">
    <location>
        <begin position="329"/>
        <end position="363"/>
    </location>
</feature>
<evidence type="ECO:0000256" key="1">
    <source>
        <dbReference type="ARBA" id="ARBA00007447"/>
    </source>
</evidence>